<evidence type="ECO:0000313" key="2">
    <source>
        <dbReference type="EMBL" id="VDL65948.1"/>
    </source>
</evidence>
<dbReference type="EMBL" id="UYSL01002629">
    <property type="protein sequence ID" value="VDL65948.1"/>
    <property type="molecule type" value="Genomic_DNA"/>
</dbReference>
<dbReference type="GO" id="GO:0061574">
    <property type="term" value="C:ASAP complex"/>
    <property type="evidence" value="ECO:0007669"/>
    <property type="project" value="TreeGrafter"/>
</dbReference>
<organism evidence="2 3">
    <name type="scientific">Nippostrongylus brasiliensis</name>
    <name type="common">Rat hookworm</name>
    <dbReference type="NCBI Taxonomy" id="27835"/>
    <lineage>
        <taxon>Eukaryota</taxon>
        <taxon>Metazoa</taxon>
        <taxon>Ecdysozoa</taxon>
        <taxon>Nematoda</taxon>
        <taxon>Chromadorea</taxon>
        <taxon>Rhabditida</taxon>
        <taxon>Rhabditina</taxon>
        <taxon>Rhabditomorpha</taxon>
        <taxon>Strongyloidea</taxon>
        <taxon>Heligmosomidae</taxon>
        <taxon>Nippostrongylus</taxon>
    </lineage>
</organism>
<accession>A0A3P7A8T0</accession>
<dbReference type="InterPro" id="IPR012677">
    <property type="entry name" value="Nucleotide-bd_a/b_plait_sf"/>
</dbReference>
<evidence type="ECO:0000256" key="1">
    <source>
        <dbReference type="SAM" id="MobiDB-lite"/>
    </source>
</evidence>
<dbReference type="PANTHER" id="PTHR46589:SF1">
    <property type="entry name" value="APOPTOTIC CHROMATIN CONDENSATION INDUCER IN THE NUCLEUS"/>
    <property type="match status" value="1"/>
</dbReference>
<feature type="compositionally biased region" description="Basic and acidic residues" evidence="1">
    <location>
        <begin position="198"/>
        <end position="220"/>
    </location>
</feature>
<gene>
    <name evidence="2" type="ORF">NBR_LOCUS2359</name>
</gene>
<dbReference type="InterPro" id="IPR034257">
    <property type="entry name" value="Acinus_RRM"/>
</dbReference>
<dbReference type="GO" id="GO:0003723">
    <property type="term" value="F:RNA binding"/>
    <property type="evidence" value="ECO:0007669"/>
    <property type="project" value="TreeGrafter"/>
</dbReference>
<keyword evidence="3" id="KW-1185">Reference proteome</keyword>
<dbReference type="AlphaFoldDB" id="A0A3P7A8T0"/>
<dbReference type="InterPro" id="IPR052793">
    <property type="entry name" value="EJC-associated_protein"/>
</dbReference>
<feature type="region of interest" description="Disordered" evidence="1">
    <location>
        <begin position="1"/>
        <end position="25"/>
    </location>
</feature>
<dbReference type="InterPro" id="IPR035979">
    <property type="entry name" value="RBD_domain_sf"/>
</dbReference>
<reference evidence="2 3" key="1">
    <citation type="submission" date="2018-11" db="EMBL/GenBank/DDBJ databases">
        <authorList>
            <consortium name="Pathogen Informatics"/>
        </authorList>
    </citation>
    <scope>NUCLEOTIDE SEQUENCE [LARGE SCALE GENOMIC DNA]</scope>
</reference>
<dbReference type="SUPFAM" id="SSF54928">
    <property type="entry name" value="RNA-binding domain, RBD"/>
    <property type="match status" value="1"/>
</dbReference>
<proteinExistence type="predicted"/>
<dbReference type="Gene3D" id="3.30.70.330">
    <property type="match status" value="1"/>
</dbReference>
<dbReference type="Pfam" id="PF16294">
    <property type="entry name" value="RSB_motif"/>
    <property type="match status" value="1"/>
</dbReference>
<evidence type="ECO:0000313" key="3">
    <source>
        <dbReference type="Proteomes" id="UP000271162"/>
    </source>
</evidence>
<dbReference type="CDD" id="cd12432">
    <property type="entry name" value="RRM_ACINU"/>
    <property type="match status" value="1"/>
</dbReference>
<dbReference type="STRING" id="27835.A0A3P7A8T0"/>
<dbReference type="Proteomes" id="UP000271162">
    <property type="component" value="Unassembled WGS sequence"/>
</dbReference>
<dbReference type="GO" id="GO:0071011">
    <property type="term" value="C:precatalytic spliceosome"/>
    <property type="evidence" value="ECO:0007669"/>
    <property type="project" value="TreeGrafter"/>
</dbReference>
<name>A0A3P7A8T0_NIPBR</name>
<dbReference type="PANTHER" id="PTHR46589">
    <property type="entry name" value="APOPTOTIC CHROMATIN CONDENSATION INDUCER IN THE NUCLEUS"/>
    <property type="match status" value="1"/>
</dbReference>
<feature type="region of interest" description="Disordered" evidence="1">
    <location>
        <begin position="182"/>
        <end position="223"/>
    </location>
</feature>
<dbReference type="GO" id="GO:0008380">
    <property type="term" value="P:RNA splicing"/>
    <property type="evidence" value="ECO:0007669"/>
    <property type="project" value="TreeGrafter"/>
</dbReference>
<sequence length="278" mass="32097">MTIFLVSAKPVEENGAGNGGDLEELDYGEAEVEAEGDAEDKDTKDEVFPFSHSMSCSLRHPESEFIHIRGLTRPFTDRALKAEIMKSGGQIVNFWIDGVKSHCIVQMQSIEEAREVRLAMHNTQWPAANPKMLSVQFDTKENVSSYCFLELTARNERILLPNYRLSIFYRLHSYYLGFQKKDERKRPRSETPPFSRGATEKRERHLEEEKEKREEEKPVKTADSLFMKTKAQPAIYFLPLTEEESAKKSEKRRNLGADMRDGPRRVYSAMIQSILVWV</sequence>
<dbReference type="InterPro" id="IPR032552">
    <property type="entry name" value="RSB_motif"/>
</dbReference>
<protein>
    <submittedName>
        <fullName evidence="2">Uncharacterized protein</fullName>
    </submittedName>
</protein>